<accession>A0A2S7YL47</accession>
<dbReference type="EMBL" id="JRHA01000007">
    <property type="protein sequence ID" value="PQK16910.1"/>
    <property type="molecule type" value="Genomic_DNA"/>
</dbReference>
<dbReference type="OrthoDB" id="4357148at2759"/>
<feature type="region of interest" description="Disordered" evidence="1">
    <location>
        <begin position="70"/>
        <end position="127"/>
    </location>
</feature>
<organism evidence="2 3">
    <name type="scientific">Beauveria bassiana</name>
    <name type="common">White muscardine disease fungus</name>
    <name type="synonym">Tritirachium shiotae</name>
    <dbReference type="NCBI Taxonomy" id="176275"/>
    <lineage>
        <taxon>Eukaryota</taxon>
        <taxon>Fungi</taxon>
        <taxon>Dikarya</taxon>
        <taxon>Ascomycota</taxon>
        <taxon>Pezizomycotina</taxon>
        <taxon>Sordariomycetes</taxon>
        <taxon>Hypocreomycetidae</taxon>
        <taxon>Hypocreales</taxon>
        <taxon>Cordycipitaceae</taxon>
        <taxon>Beauveria</taxon>
    </lineage>
</organism>
<dbReference type="Proteomes" id="UP000237441">
    <property type="component" value="Unassembled WGS sequence"/>
</dbReference>
<evidence type="ECO:0000313" key="3">
    <source>
        <dbReference type="Proteomes" id="UP000237441"/>
    </source>
</evidence>
<sequence>MDGLLLCPERTCQYRQFTPTAFRIHCDHSSGVKMSKNSFAQIDPKLTDEPESYVPDGQVQDHSSYVTRAKEPVSVQGDDVAVEEPVSESKANSRAQLERDENEAIDESNMVKGTTRGAKPRTGSYKE</sequence>
<name>A0A2S7YL47_BEABA</name>
<protein>
    <submittedName>
        <fullName evidence="2">Uncharacterized protein</fullName>
    </submittedName>
</protein>
<proteinExistence type="predicted"/>
<evidence type="ECO:0000256" key="1">
    <source>
        <dbReference type="SAM" id="MobiDB-lite"/>
    </source>
</evidence>
<gene>
    <name evidence="2" type="ORF">BB8028_0007g01100</name>
</gene>
<comment type="caution">
    <text evidence="2">The sequence shown here is derived from an EMBL/GenBank/DDBJ whole genome shotgun (WGS) entry which is preliminary data.</text>
</comment>
<dbReference type="AlphaFoldDB" id="A0A2S7YL47"/>
<reference evidence="2 3" key="1">
    <citation type="submission" date="2016-07" db="EMBL/GenBank/DDBJ databases">
        <title>Comparative genomics of the entomopathogenic fungus Beauveria bassiana.</title>
        <authorList>
            <person name="Valero Jimenez C.A."/>
            <person name="Zwaan B.J."/>
            <person name="Van Kan J.A."/>
            <person name="Takken W."/>
            <person name="Debets A.J."/>
            <person name="Schoustra S.E."/>
            <person name="Koenraadt C.J."/>
        </authorList>
    </citation>
    <scope>NUCLEOTIDE SEQUENCE [LARGE SCALE GENOMIC DNA]</scope>
    <source>
        <strain evidence="2 3">ARSEF 8028</strain>
    </source>
</reference>
<evidence type="ECO:0000313" key="2">
    <source>
        <dbReference type="EMBL" id="PQK16910.1"/>
    </source>
</evidence>